<evidence type="ECO:0000313" key="2">
    <source>
        <dbReference type="Proteomes" id="UP000198757"/>
    </source>
</evidence>
<accession>A0A1G6WK00</accession>
<dbReference type="AlphaFoldDB" id="A0A1G6WK00"/>
<name>A0A1G6WK00_NIADE</name>
<protein>
    <submittedName>
        <fullName evidence="1">Uncharacterized protein</fullName>
    </submittedName>
</protein>
<reference evidence="2" key="1">
    <citation type="submission" date="2016-10" db="EMBL/GenBank/DDBJ databases">
        <authorList>
            <person name="Varghese N."/>
            <person name="Submissions S."/>
        </authorList>
    </citation>
    <scope>NUCLEOTIDE SEQUENCE [LARGE SCALE GENOMIC DNA]</scope>
    <source>
        <strain evidence="2">DSM 25811 / CCM 8410 / LMG 26954 / E90</strain>
    </source>
</reference>
<sequence length="256" mass="28974">MKKLIPIITAMGVACLFTQCKKKNTPVPSAPIEHKIEYGHYIIRSKYMCSDGKAFVLGSFSNRETLGWTRFTPEEVKFIKEDGQPANNTYVWYIGKTVYTGNSVETTPNPAGGTGFINSIRYYSIFQDDLANNTRWYLSVPENEPNEIDHAGFGTGPSWNVRLQNFAKEDLPSQRITIANFSVSDSSSRFLHYAGSRWWYLSLPTDDKKVCDEFNNAVIWRHSWLCPNTTVIGDGWNAAWKGESCGISELILEKVD</sequence>
<dbReference type="STRING" id="1285928.SAMN04487894_111155"/>
<dbReference type="Proteomes" id="UP000198757">
    <property type="component" value="Unassembled WGS sequence"/>
</dbReference>
<gene>
    <name evidence="1" type="ORF">SAMN04487894_111155</name>
</gene>
<dbReference type="PROSITE" id="PS51257">
    <property type="entry name" value="PROKAR_LIPOPROTEIN"/>
    <property type="match status" value="1"/>
</dbReference>
<proteinExistence type="predicted"/>
<dbReference type="EMBL" id="FMZO01000011">
    <property type="protein sequence ID" value="SDD66023.1"/>
    <property type="molecule type" value="Genomic_DNA"/>
</dbReference>
<organism evidence="1 2">
    <name type="scientific">Niabella drilacis (strain DSM 25811 / CCM 8410 / CCUG 62505 / LMG 26954 / E90)</name>
    <dbReference type="NCBI Taxonomy" id="1285928"/>
    <lineage>
        <taxon>Bacteria</taxon>
        <taxon>Pseudomonadati</taxon>
        <taxon>Bacteroidota</taxon>
        <taxon>Chitinophagia</taxon>
        <taxon>Chitinophagales</taxon>
        <taxon>Chitinophagaceae</taxon>
        <taxon>Niabella</taxon>
    </lineage>
</organism>
<dbReference type="RefSeq" id="WP_090391704.1">
    <property type="nucleotide sequence ID" value="NZ_FMZO01000011.1"/>
</dbReference>
<evidence type="ECO:0000313" key="1">
    <source>
        <dbReference type="EMBL" id="SDD66023.1"/>
    </source>
</evidence>
<keyword evidence="2" id="KW-1185">Reference proteome</keyword>
<dbReference type="OrthoDB" id="9848932at2"/>